<dbReference type="Pfam" id="PF01118">
    <property type="entry name" value="Semialdhyde_dh"/>
    <property type="match status" value="1"/>
</dbReference>
<organism evidence="18 19">
    <name type="scientific">Candidatus Trichorickettsia mobilis</name>
    <dbReference type="NCBI Taxonomy" id="1346319"/>
    <lineage>
        <taxon>Bacteria</taxon>
        <taxon>Pseudomonadati</taxon>
        <taxon>Pseudomonadota</taxon>
        <taxon>Alphaproteobacteria</taxon>
        <taxon>Rickettsiales</taxon>
        <taxon>Rickettsiaceae</taxon>
        <taxon>Rickettsieae</taxon>
        <taxon>Candidatus Trichorickettsia</taxon>
    </lineage>
</organism>
<evidence type="ECO:0000256" key="3">
    <source>
        <dbReference type="ARBA" id="ARBA00005076"/>
    </source>
</evidence>
<evidence type="ECO:0000256" key="16">
    <source>
        <dbReference type="HAMAP-Rule" id="MF_02121"/>
    </source>
</evidence>
<sequence>MIKKYNIAVVGATGNVGSNVLEILAERSFPIAEINAVASRSSVGKSVSYGEKLLKISTLDSIDFNKIDIAFFAAGSTIAKQYIPKIANNGCIVIDKSSYFRLNPDVPLIVPEANPIDLKNYSKRNIIANPNCCTIPLTVILKPLDNEYKINRVVASTYQSTSGAGKAAMDELYSQTKAKYVFQDRQPNVFKKQIAFNLFPHIGDFNTDGSTSEESKIESEVRKIMGAQLQISVTCVRVPVFLGHSISVNIEFSDNININEITEILSQADGVKVLSANTGEQYITPVEVAGLDAVYVSRIRSDNSRMNSINLWITVDNLRKGAALNAVQIAEELTRYI</sequence>
<evidence type="ECO:0000313" key="18">
    <source>
        <dbReference type="EMBL" id="WPY00568.1"/>
    </source>
</evidence>
<evidence type="ECO:0000256" key="15">
    <source>
        <dbReference type="ARBA" id="ARBA00047891"/>
    </source>
</evidence>
<dbReference type="RefSeq" id="WP_323738624.1">
    <property type="nucleotide sequence ID" value="NZ_CP112932.1"/>
</dbReference>
<comment type="catalytic activity">
    <reaction evidence="15 16">
        <text>L-aspartate 4-semialdehyde + phosphate + NADP(+) = 4-phospho-L-aspartate + NADPH + H(+)</text>
        <dbReference type="Rhea" id="RHEA:24284"/>
        <dbReference type="ChEBI" id="CHEBI:15378"/>
        <dbReference type="ChEBI" id="CHEBI:43474"/>
        <dbReference type="ChEBI" id="CHEBI:57535"/>
        <dbReference type="ChEBI" id="CHEBI:57783"/>
        <dbReference type="ChEBI" id="CHEBI:58349"/>
        <dbReference type="ChEBI" id="CHEBI:537519"/>
        <dbReference type="EC" id="1.2.1.11"/>
    </reaction>
</comment>
<evidence type="ECO:0000259" key="17">
    <source>
        <dbReference type="SMART" id="SM00859"/>
    </source>
</evidence>
<dbReference type="CDD" id="cd02316">
    <property type="entry name" value="VcASADH2_like_N"/>
    <property type="match status" value="1"/>
</dbReference>
<dbReference type="InterPro" id="IPR000319">
    <property type="entry name" value="Asp-semialdehyde_DH_CS"/>
</dbReference>
<evidence type="ECO:0000256" key="9">
    <source>
        <dbReference type="ARBA" id="ARBA00022697"/>
    </source>
</evidence>
<comment type="caution">
    <text evidence="16">Lacks conserved residue(s) required for the propagation of feature annotation.</text>
</comment>
<feature type="binding site" evidence="16">
    <location>
        <begin position="162"/>
        <end position="163"/>
    </location>
    <ligand>
        <name>NADP(+)</name>
        <dbReference type="ChEBI" id="CHEBI:58349"/>
    </ligand>
</feature>
<evidence type="ECO:0000256" key="5">
    <source>
        <dbReference type="ARBA" id="ARBA00010584"/>
    </source>
</evidence>
<dbReference type="InterPro" id="IPR012280">
    <property type="entry name" value="Semialdhyde_DH_dimer_dom"/>
</dbReference>
<name>A0ABZ0USD9_9RICK</name>
<keyword evidence="12 16" id="KW-0560">Oxidoreductase</keyword>
<dbReference type="InterPro" id="IPR012080">
    <property type="entry name" value="Asp_semialdehyde_DH"/>
</dbReference>
<protein>
    <recommendedName>
        <fullName evidence="7 16">Aspartate-semialdehyde dehydrogenase</fullName>
        <shortName evidence="16">ASA dehydrogenase</shortName>
        <shortName evidence="16">ASADH</shortName>
        <ecNumber evidence="7 16">1.2.1.11</ecNumber>
    </recommendedName>
    <alternativeName>
        <fullName evidence="16">Aspartate-beta-semialdehyde dehydrogenase</fullName>
    </alternativeName>
</protein>
<evidence type="ECO:0000256" key="7">
    <source>
        <dbReference type="ARBA" id="ARBA00013120"/>
    </source>
</evidence>
<comment type="pathway">
    <text evidence="2 16">Amino-acid biosynthesis; L-methionine biosynthesis via de novo pathway; L-homoserine from L-aspartate: step 2/3.</text>
</comment>
<keyword evidence="10 16" id="KW-0521">NADP</keyword>
<dbReference type="Pfam" id="PF02774">
    <property type="entry name" value="Semialdhyde_dhC"/>
    <property type="match status" value="1"/>
</dbReference>
<dbReference type="NCBIfam" id="TIGR01296">
    <property type="entry name" value="asd_B"/>
    <property type="match status" value="1"/>
</dbReference>
<evidence type="ECO:0000256" key="6">
    <source>
        <dbReference type="ARBA" id="ARBA00011738"/>
    </source>
</evidence>
<evidence type="ECO:0000256" key="4">
    <source>
        <dbReference type="ARBA" id="ARBA00005097"/>
    </source>
</evidence>
<feature type="binding site" evidence="16">
    <location>
        <position position="237"/>
    </location>
    <ligand>
        <name>substrate</name>
    </ligand>
</feature>
<evidence type="ECO:0000256" key="10">
    <source>
        <dbReference type="ARBA" id="ARBA00022857"/>
    </source>
</evidence>
<dbReference type="SUPFAM" id="SSF55347">
    <property type="entry name" value="Glyceraldehyde-3-phosphate dehydrogenase-like, C-terminal domain"/>
    <property type="match status" value="1"/>
</dbReference>
<evidence type="ECO:0000256" key="12">
    <source>
        <dbReference type="ARBA" id="ARBA00023002"/>
    </source>
</evidence>
<gene>
    <name evidence="16" type="primary">asd</name>
    <name evidence="18" type="ORF">Trichorick_00449</name>
</gene>
<reference evidence="18 19" key="1">
    <citation type="submission" date="2022-10" db="EMBL/GenBank/DDBJ databases">
        <title>Host association and intracellularity evolved multiple times independently in the Rickettsiales.</title>
        <authorList>
            <person name="Castelli M."/>
            <person name="Nardi T."/>
            <person name="Gammuto L."/>
            <person name="Bellinzona G."/>
            <person name="Sabaneyeva E."/>
            <person name="Potekhin A."/>
            <person name="Serra V."/>
            <person name="Petroni G."/>
            <person name="Sassera D."/>
        </authorList>
    </citation>
    <scope>NUCLEOTIDE SEQUENCE [LARGE SCALE GENOMIC DNA]</scope>
    <source>
        <strain evidence="18 19">Kr 154-4</strain>
    </source>
</reference>
<dbReference type="HAMAP" id="MF_02121">
    <property type="entry name" value="ASADH"/>
    <property type="match status" value="1"/>
</dbReference>
<evidence type="ECO:0000256" key="13">
    <source>
        <dbReference type="ARBA" id="ARBA00023154"/>
    </source>
</evidence>
<comment type="similarity">
    <text evidence="5 16">Belongs to the aspartate-semialdehyde dehydrogenase family.</text>
</comment>
<feature type="binding site" evidence="16">
    <location>
        <position position="317"/>
    </location>
    <ligand>
        <name>NADP(+)</name>
        <dbReference type="ChEBI" id="CHEBI:58349"/>
    </ligand>
</feature>
<evidence type="ECO:0000256" key="2">
    <source>
        <dbReference type="ARBA" id="ARBA00005021"/>
    </source>
</evidence>
<dbReference type="CDD" id="cd18131">
    <property type="entry name" value="ASADH_C_bac_euk_like"/>
    <property type="match status" value="1"/>
</dbReference>
<evidence type="ECO:0000256" key="14">
    <source>
        <dbReference type="ARBA" id="ARBA00023167"/>
    </source>
</evidence>
<keyword evidence="13 16" id="KW-0457">Lysine biosynthesis</keyword>
<comment type="pathway">
    <text evidence="3 16">Amino-acid biosynthesis; L-lysine biosynthesis via DAP pathway; (S)-tetrahydrodipicolinate from L-aspartate: step 2/4.</text>
</comment>
<keyword evidence="14 16" id="KW-0486">Methionine biosynthesis</keyword>
<dbReference type="NCBIfam" id="NF011456">
    <property type="entry name" value="PRK14874.1"/>
    <property type="match status" value="1"/>
</dbReference>
<dbReference type="Gene3D" id="3.30.360.10">
    <property type="entry name" value="Dihydrodipicolinate Reductase, domain 2"/>
    <property type="match status" value="1"/>
</dbReference>
<keyword evidence="11 16" id="KW-0220">Diaminopimelate biosynthesis</keyword>
<comment type="function">
    <text evidence="1 16">Catalyzes the NADPH-dependent formation of L-aspartate-semialdehyde (L-ASA) by the reductive dephosphorylation of L-aspartyl-4-phosphate.</text>
</comment>
<keyword evidence="8 16" id="KW-0028">Amino-acid biosynthesis</keyword>
<dbReference type="Proteomes" id="UP001326613">
    <property type="component" value="Chromosome"/>
</dbReference>
<dbReference type="InterPro" id="IPR005986">
    <property type="entry name" value="Asp_semialdehyde_DH_beta"/>
</dbReference>
<feature type="binding site" evidence="16">
    <location>
        <position position="159"/>
    </location>
    <ligand>
        <name>substrate</name>
    </ligand>
</feature>
<dbReference type="PROSITE" id="PS01103">
    <property type="entry name" value="ASD"/>
    <property type="match status" value="1"/>
</dbReference>
<evidence type="ECO:0000256" key="11">
    <source>
        <dbReference type="ARBA" id="ARBA00022915"/>
    </source>
</evidence>
<dbReference type="InterPro" id="IPR036291">
    <property type="entry name" value="NAD(P)-bd_dom_sf"/>
</dbReference>
<dbReference type="EMBL" id="CP112932">
    <property type="protein sequence ID" value="WPY00568.1"/>
    <property type="molecule type" value="Genomic_DNA"/>
</dbReference>
<comment type="subunit">
    <text evidence="6 16">Homodimer.</text>
</comment>
<dbReference type="EC" id="1.2.1.11" evidence="7 16"/>
<accession>A0ABZ0USD9</accession>
<feature type="binding site" evidence="16">
    <location>
        <begin position="41"/>
        <end position="42"/>
    </location>
    <ligand>
        <name>NADP(+)</name>
        <dbReference type="ChEBI" id="CHEBI:58349"/>
    </ligand>
</feature>
<dbReference type="PIRSF" id="PIRSF000148">
    <property type="entry name" value="ASA_dh"/>
    <property type="match status" value="1"/>
</dbReference>
<feature type="binding site" evidence="16">
    <location>
        <begin position="13"/>
        <end position="16"/>
    </location>
    <ligand>
        <name>NADP(+)</name>
        <dbReference type="ChEBI" id="CHEBI:58349"/>
    </ligand>
</feature>
<evidence type="ECO:0000256" key="1">
    <source>
        <dbReference type="ARBA" id="ARBA00002492"/>
    </source>
</evidence>
<dbReference type="PANTHER" id="PTHR46278">
    <property type="entry name" value="DEHYDROGENASE, PUTATIVE-RELATED"/>
    <property type="match status" value="1"/>
</dbReference>
<feature type="binding site" evidence="16">
    <location>
        <position position="101"/>
    </location>
    <ligand>
        <name>phosphate</name>
        <dbReference type="ChEBI" id="CHEBI:43474"/>
    </ligand>
</feature>
<feature type="active site" description="Proton acceptor" evidence="16">
    <location>
        <position position="244"/>
    </location>
</feature>
<dbReference type="PANTHER" id="PTHR46278:SF2">
    <property type="entry name" value="ASPARTATE-SEMIALDEHYDE DEHYDROGENASE"/>
    <property type="match status" value="1"/>
</dbReference>
<keyword evidence="9 16" id="KW-0791">Threonine biosynthesis</keyword>
<dbReference type="Gene3D" id="3.40.50.720">
    <property type="entry name" value="NAD(P)-binding Rossmann-like Domain"/>
    <property type="match status" value="1"/>
</dbReference>
<dbReference type="InterPro" id="IPR000534">
    <property type="entry name" value="Semialdehyde_DH_NAD-bd"/>
</dbReference>
<feature type="domain" description="Semialdehyde dehydrogenase NAD-binding" evidence="17">
    <location>
        <begin position="6"/>
        <end position="121"/>
    </location>
</feature>
<feature type="active site" description="Acyl-thioester intermediate" evidence="16">
    <location>
        <position position="132"/>
    </location>
</feature>
<comment type="pathway">
    <text evidence="4 16">Amino-acid biosynthesis; L-threonine biosynthesis; L-threonine from L-aspartate: step 2/5.</text>
</comment>
<evidence type="ECO:0000313" key="19">
    <source>
        <dbReference type="Proteomes" id="UP001326613"/>
    </source>
</evidence>
<evidence type="ECO:0000256" key="8">
    <source>
        <dbReference type="ARBA" id="ARBA00022605"/>
    </source>
</evidence>
<proteinExistence type="inferred from homology"/>
<dbReference type="SUPFAM" id="SSF51735">
    <property type="entry name" value="NAD(P)-binding Rossmann-fold domains"/>
    <property type="match status" value="1"/>
</dbReference>
<dbReference type="SMART" id="SM00859">
    <property type="entry name" value="Semialdhyde_dh"/>
    <property type="match status" value="1"/>
</dbReference>
<keyword evidence="19" id="KW-1185">Reference proteome</keyword>